<evidence type="ECO:0000256" key="10">
    <source>
        <dbReference type="PROSITE-ProRule" id="PRU00042"/>
    </source>
</evidence>
<dbReference type="RefSeq" id="XP_010847323.1">
    <property type="nucleotide sequence ID" value="XM_010849021.1"/>
</dbReference>
<dbReference type="Gene3D" id="3.30.710.10">
    <property type="entry name" value="Potassium Channel Kv1.1, Chain A"/>
    <property type="match status" value="1"/>
</dbReference>
<feature type="compositionally biased region" description="Low complexity" evidence="11">
    <location>
        <begin position="575"/>
        <end position="595"/>
    </location>
</feature>
<evidence type="ECO:0000259" key="12">
    <source>
        <dbReference type="PROSITE" id="PS50097"/>
    </source>
</evidence>
<dbReference type="GO" id="GO:0000981">
    <property type="term" value="F:DNA-binding transcription factor activity, RNA polymerase II-specific"/>
    <property type="evidence" value="ECO:0007669"/>
    <property type="project" value="TreeGrafter"/>
</dbReference>
<dbReference type="Proteomes" id="UP000515208">
    <property type="component" value="Unplaced"/>
</dbReference>
<accession>A0A6P3HXP5</accession>
<dbReference type="OrthoDB" id="8922241at2759"/>
<dbReference type="KEGG" id="bbis:104995251"/>
<dbReference type="Pfam" id="PF00651">
    <property type="entry name" value="BTB"/>
    <property type="match status" value="1"/>
</dbReference>
<comment type="subcellular location">
    <subcellularLocation>
        <location evidence="1">Nucleus</location>
    </subcellularLocation>
</comment>
<proteinExistence type="inferred from homology"/>
<evidence type="ECO:0000256" key="2">
    <source>
        <dbReference type="ARBA" id="ARBA00006991"/>
    </source>
</evidence>
<evidence type="ECO:0000259" key="13">
    <source>
        <dbReference type="PROSITE" id="PS50157"/>
    </source>
</evidence>
<organism evidence="14 15">
    <name type="scientific">Bison bison bison</name>
    <name type="common">North American plains bison</name>
    <dbReference type="NCBI Taxonomy" id="43346"/>
    <lineage>
        <taxon>Eukaryota</taxon>
        <taxon>Metazoa</taxon>
        <taxon>Chordata</taxon>
        <taxon>Craniata</taxon>
        <taxon>Vertebrata</taxon>
        <taxon>Euteleostomi</taxon>
        <taxon>Mammalia</taxon>
        <taxon>Eutheria</taxon>
        <taxon>Laurasiatheria</taxon>
        <taxon>Artiodactyla</taxon>
        <taxon>Ruminantia</taxon>
        <taxon>Pecora</taxon>
        <taxon>Bovidae</taxon>
        <taxon>Bovinae</taxon>
        <taxon>Bison</taxon>
    </lineage>
</organism>
<evidence type="ECO:0000256" key="4">
    <source>
        <dbReference type="ARBA" id="ARBA00022737"/>
    </source>
</evidence>
<dbReference type="SMART" id="SM00225">
    <property type="entry name" value="BTB"/>
    <property type="match status" value="1"/>
</dbReference>
<feature type="region of interest" description="Disordered" evidence="11">
    <location>
        <begin position="1"/>
        <end position="22"/>
    </location>
</feature>
<dbReference type="InterPro" id="IPR036236">
    <property type="entry name" value="Znf_C2H2_sf"/>
</dbReference>
<dbReference type="PROSITE" id="PS50157">
    <property type="entry name" value="ZINC_FINGER_C2H2_2"/>
    <property type="match status" value="1"/>
</dbReference>
<dbReference type="InterPro" id="IPR013087">
    <property type="entry name" value="Znf_C2H2_type"/>
</dbReference>
<dbReference type="InterPro" id="IPR000210">
    <property type="entry name" value="BTB/POZ_dom"/>
</dbReference>
<feature type="region of interest" description="Disordered" evidence="11">
    <location>
        <begin position="224"/>
        <end position="245"/>
    </location>
</feature>
<dbReference type="GeneID" id="104995251"/>
<dbReference type="CTD" id="27033"/>
<feature type="compositionally biased region" description="Basic and acidic residues" evidence="11">
    <location>
        <begin position="224"/>
        <end position="243"/>
    </location>
</feature>
<comment type="similarity">
    <text evidence="2">Belongs to the krueppel C2H2-type zinc-finger protein family.</text>
</comment>
<evidence type="ECO:0000256" key="9">
    <source>
        <dbReference type="ARBA" id="ARBA00023242"/>
    </source>
</evidence>
<sequence>MEDCEVRGGASSRVGGPGAPAAVQSMRCPGGSYNRLEYAVPPSPFHHGPYTVAFLSEPLRLVPRQGTMPLSPTRLPSPYASDRLVRLAARLRPALCDTLITVGSQEFPAHSLVLAGVSQQLGRRGRWAVVKGISPSTFAQLLHFVYGESLELHPGELGPLEEAARTLGVQSLEEACFRARRDMAREELGPGLKKQQEELEKPTRDSMRGVGAFGEKQRPEKFVRAGGKEQETLHRPRPPRESPDTAEAILEGRGEQMRPKEQLHQALVGHGRVGGKQEVVMWLRDSARGSEESLREFPGPLPPAGSFQTGITPSPWWAEAPWLGEGQSALWSILLLPPRYGTPFSHSIPMTGAWQEVWPPDQRIPLSLNLHKGLWSQNQLASSSPTPGKPLTAWHAPCNAVSSLRLRPGLQESSLSRAPASLFPPGSLPQVPTQLSPGETEESDQRRTGELATCVGQVGTASHPSLPHPPPPTPARSRPYSCSVCGKRFSLKHQMETHYRVHTGEKPFSCSLCPQRSRDFSAMTKHLRTHGAAPYRCPLCQAGCPSLASMQAHMRGHSPSQLPPGWTIRSTFLYSSSSRPSRASTSPSRPSSSTT</sequence>
<feature type="region of interest" description="Disordered" evidence="11">
    <location>
        <begin position="574"/>
        <end position="595"/>
    </location>
</feature>
<evidence type="ECO:0000313" key="14">
    <source>
        <dbReference type="Proteomes" id="UP000515208"/>
    </source>
</evidence>
<reference evidence="15" key="1">
    <citation type="submission" date="2025-08" db="UniProtKB">
        <authorList>
            <consortium name="RefSeq"/>
        </authorList>
    </citation>
    <scope>IDENTIFICATION</scope>
    <source>
        <tissue evidence="15">Blood</tissue>
    </source>
</reference>
<evidence type="ECO:0000256" key="11">
    <source>
        <dbReference type="SAM" id="MobiDB-lite"/>
    </source>
</evidence>
<dbReference type="GO" id="GO:0008270">
    <property type="term" value="F:zinc ion binding"/>
    <property type="evidence" value="ECO:0007669"/>
    <property type="project" value="UniProtKB-KW"/>
</dbReference>
<dbReference type="SMART" id="SM00355">
    <property type="entry name" value="ZnF_C2H2"/>
    <property type="match status" value="3"/>
</dbReference>
<dbReference type="InterPro" id="IPR011333">
    <property type="entry name" value="SKP1/BTB/POZ_sf"/>
</dbReference>
<dbReference type="PROSITE" id="PS00028">
    <property type="entry name" value="ZINC_FINGER_C2H2_1"/>
    <property type="match status" value="2"/>
</dbReference>
<dbReference type="PANTHER" id="PTHR24394:SF29">
    <property type="entry name" value="MYONEURIN"/>
    <property type="match status" value="1"/>
</dbReference>
<evidence type="ECO:0000256" key="5">
    <source>
        <dbReference type="ARBA" id="ARBA00022771"/>
    </source>
</evidence>
<dbReference type="Pfam" id="PF12874">
    <property type="entry name" value="zf-met"/>
    <property type="match status" value="1"/>
</dbReference>
<dbReference type="FunFam" id="3.30.160.60:FF:000553">
    <property type="entry name" value="Zinc finger and BTB domain-containing protein 16"/>
    <property type="match status" value="1"/>
</dbReference>
<dbReference type="GO" id="GO:0005634">
    <property type="term" value="C:nucleus"/>
    <property type="evidence" value="ECO:0007669"/>
    <property type="project" value="UniProtKB-SubCell"/>
</dbReference>
<dbReference type="Gene3D" id="3.30.160.60">
    <property type="entry name" value="Classic Zinc Finger"/>
    <property type="match status" value="2"/>
</dbReference>
<dbReference type="PANTHER" id="PTHR24394">
    <property type="entry name" value="ZINC FINGER PROTEIN"/>
    <property type="match status" value="1"/>
</dbReference>
<feature type="compositionally biased region" description="Basic and acidic residues" evidence="11">
    <location>
        <begin position="187"/>
        <end position="207"/>
    </location>
</feature>
<keyword evidence="8" id="KW-0804">Transcription</keyword>
<feature type="domain" description="BTB" evidence="12">
    <location>
        <begin position="96"/>
        <end position="154"/>
    </location>
</feature>
<protein>
    <submittedName>
        <fullName evidence="15">Zinc finger and BTB domain-containing protein 32 isoform X1</fullName>
    </submittedName>
</protein>
<keyword evidence="3" id="KW-0479">Metal-binding</keyword>
<evidence type="ECO:0000313" key="15">
    <source>
        <dbReference type="RefSeq" id="XP_010847323.1"/>
    </source>
</evidence>
<evidence type="ECO:0000256" key="7">
    <source>
        <dbReference type="ARBA" id="ARBA00023015"/>
    </source>
</evidence>
<keyword evidence="4" id="KW-0677">Repeat</keyword>
<name>A0A6P3HXP5_BISBB</name>
<keyword evidence="6" id="KW-0862">Zinc</keyword>
<feature type="region of interest" description="Disordered" evidence="11">
    <location>
        <begin position="187"/>
        <end position="210"/>
    </location>
</feature>
<evidence type="ECO:0000256" key="1">
    <source>
        <dbReference type="ARBA" id="ARBA00004123"/>
    </source>
</evidence>
<dbReference type="AlphaFoldDB" id="A0A6P3HXP5"/>
<evidence type="ECO:0000256" key="3">
    <source>
        <dbReference type="ARBA" id="ARBA00022723"/>
    </source>
</evidence>
<keyword evidence="14" id="KW-1185">Reference proteome</keyword>
<keyword evidence="5 10" id="KW-0863">Zinc-finger</keyword>
<dbReference type="SUPFAM" id="SSF57667">
    <property type="entry name" value="beta-beta-alpha zinc fingers"/>
    <property type="match status" value="1"/>
</dbReference>
<evidence type="ECO:0000256" key="8">
    <source>
        <dbReference type="ARBA" id="ARBA00023163"/>
    </source>
</evidence>
<keyword evidence="9" id="KW-0539">Nucleus</keyword>
<dbReference type="PROSITE" id="PS50097">
    <property type="entry name" value="BTB"/>
    <property type="match status" value="1"/>
</dbReference>
<dbReference type="Pfam" id="PF00096">
    <property type="entry name" value="zf-C2H2"/>
    <property type="match status" value="1"/>
</dbReference>
<feature type="domain" description="C2H2-type" evidence="13">
    <location>
        <begin position="480"/>
        <end position="507"/>
    </location>
</feature>
<feature type="region of interest" description="Disordered" evidence="11">
    <location>
        <begin position="416"/>
        <end position="478"/>
    </location>
</feature>
<gene>
    <name evidence="15" type="primary">ZBTB32</name>
</gene>
<evidence type="ECO:0000256" key="6">
    <source>
        <dbReference type="ARBA" id="ARBA00022833"/>
    </source>
</evidence>
<keyword evidence="7" id="KW-0805">Transcription regulation</keyword>
<dbReference type="SUPFAM" id="SSF54695">
    <property type="entry name" value="POZ domain"/>
    <property type="match status" value="1"/>
</dbReference>